<evidence type="ECO:0000313" key="4">
    <source>
        <dbReference type="Proteomes" id="UP000007431"/>
    </source>
</evidence>
<feature type="region of interest" description="Disordered" evidence="1">
    <location>
        <begin position="94"/>
        <end position="113"/>
    </location>
</feature>
<dbReference type="eggNOG" id="ENOG502SAMB">
    <property type="taxonomic scope" value="Eukaryota"/>
</dbReference>
<dbReference type="InParanoid" id="D8QA26"/>
<keyword evidence="2" id="KW-1133">Transmembrane helix</keyword>
<protein>
    <submittedName>
        <fullName evidence="3">Uncharacterized protein</fullName>
    </submittedName>
</protein>
<keyword evidence="4" id="KW-1185">Reference proteome</keyword>
<feature type="compositionally biased region" description="Polar residues" evidence="1">
    <location>
        <begin position="11"/>
        <end position="21"/>
    </location>
</feature>
<dbReference type="OrthoDB" id="5570013at2759"/>
<proteinExistence type="predicted"/>
<dbReference type="RefSeq" id="XP_003030235.1">
    <property type="nucleotide sequence ID" value="XM_003030189.1"/>
</dbReference>
<dbReference type="GeneID" id="9588515"/>
<accession>D8QA26</accession>
<feature type="region of interest" description="Disordered" evidence="1">
    <location>
        <begin position="514"/>
        <end position="533"/>
    </location>
</feature>
<feature type="compositionally biased region" description="Low complexity" evidence="1">
    <location>
        <begin position="54"/>
        <end position="77"/>
    </location>
</feature>
<gene>
    <name evidence="3" type="ORF">SCHCODRAFT_236139</name>
</gene>
<feature type="transmembrane region" description="Helical" evidence="2">
    <location>
        <begin position="125"/>
        <end position="146"/>
    </location>
</feature>
<dbReference type="AlphaFoldDB" id="D8QA26"/>
<evidence type="ECO:0000313" key="3">
    <source>
        <dbReference type="EMBL" id="EFI95332.1"/>
    </source>
</evidence>
<dbReference type="STRING" id="578458.D8QA26"/>
<dbReference type="HOGENOM" id="CLU_037980_2_0_1"/>
<name>D8QA26_SCHCM</name>
<dbReference type="OMA" id="NMPLFAH"/>
<keyword evidence="2" id="KW-0472">Membrane</keyword>
<sequence length="551" mass="59371">MIITEDGPTSPLKTPTTSQGQSSISDDESDSLPPPSYYGSMSDRMLSSGPRPPWSSGSSAPYSTRSSAPYSSGSSAPWTPPPSWQHALHTSSEQLPTHYTPDHPPSPTKPDDYGKRATRRFWRSLGAAVLIWILLSILVDSLIAILRSRSHGSWQDHVILPGIDLERCSGIEWKTVERPTYPYSPFSDIHATLNITSEDYTASDLHVADYSYEATGSLDLDLTDETLMLLAQGSHQSGRLHVTTHTKSNRRAYAIVTVKYTSAAALAQMHLCKLSSKGVQGFGIHTPDSFPRLNRPEIFIDIKLSLPAGYISRIAGLQTILPNYSQYIADLGKDVRFQHVALNSTLGPVHAEALVADTLIVGTSNAPITGVFNATKDLGLITSNAPIEVELGLTHADKSSEGTSAVLHSSNGYITARSHLLNPSSSKEPHYSVVATTTNKYVNLFFPTSPLDALLSAHAVTSNGAAQVSVNPAFEGDFMLHTSNSRAVVDESGAEDPTGRGRERTVWVDHAKGGRSLDSESAGTVTWGDRRKRTGSEVTVVSSNGRVALVV</sequence>
<dbReference type="VEuPathDB" id="FungiDB:SCHCODRAFT_02631069"/>
<organism evidence="4">
    <name type="scientific">Schizophyllum commune (strain H4-8 / FGSC 9210)</name>
    <name type="common">Split gill fungus</name>
    <dbReference type="NCBI Taxonomy" id="578458"/>
    <lineage>
        <taxon>Eukaryota</taxon>
        <taxon>Fungi</taxon>
        <taxon>Dikarya</taxon>
        <taxon>Basidiomycota</taxon>
        <taxon>Agaricomycotina</taxon>
        <taxon>Agaricomycetes</taxon>
        <taxon>Agaricomycetidae</taxon>
        <taxon>Agaricales</taxon>
        <taxon>Schizophyllaceae</taxon>
        <taxon>Schizophyllum</taxon>
    </lineage>
</organism>
<feature type="region of interest" description="Disordered" evidence="1">
    <location>
        <begin position="1"/>
        <end position="87"/>
    </location>
</feature>
<dbReference type="EMBL" id="GL377308">
    <property type="protein sequence ID" value="EFI95332.1"/>
    <property type="molecule type" value="Genomic_DNA"/>
</dbReference>
<evidence type="ECO:0000256" key="2">
    <source>
        <dbReference type="SAM" id="Phobius"/>
    </source>
</evidence>
<evidence type="ECO:0000256" key="1">
    <source>
        <dbReference type="SAM" id="MobiDB-lite"/>
    </source>
</evidence>
<reference evidence="3 4" key="1">
    <citation type="journal article" date="2010" name="Nat. Biotechnol.">
        <title>Genome sequence of the model mushroom Schizophyllum commune.</title>
        <authorList>
            <person name="Ohm R.A."/>
            <person name="de Jong J.F."/>
            <person name="Lugones L.G."/>
            <person name="Aerts A."/>
            <person name="Kothe E."/>
            <person name="Stajich J.E."/>
            <person name="de Vries R.P."/>
            <person name="Record E."/>
            <person name="Levasseur A."/>
            <person name="Baker S.E."/>
            <person name="Bartholomew K.A."/>
            <person name="Coutinho P.M."/>
            <person name="Erdmann S."/>
            <person name="Fowler T.J."/>
            <person name="Gathman A.C."/>
            <person name="Lombard V."/>
            <person name="Henrissat B."/>
            <person name="Knabe N."/>
            <person name="Kuees U."/>
            <person name="Lilly W.W."/>
            <person name="Lindquist E."/>
            <person name="Lucas S."/>
            <person name="Magnuson J.K."/>
            <person name="Piumi F."/>
            <person name="Raudaskoski M."/>
            <person name="Salamov A."/>
            <person name="Schmutz J."/>
            <person name="Schwarze F.W.M.R."/>
            <person name="vanKuyk P.A."/>
            <person name="Horton J.S."/>
            <person name="Grigoriev I.V."/>
            <person name="Woesten H.A.B."/>
        </authorList>
    </citation>
    <scope>NUCLEOTIDE SEQUENCE [LARGE SCALE GENOMIC DNA]</scope>
    <source>
        <strain evidence="4">H4-8 / FGSC 9210</strain>
    </source>
</reference>
<dbReference type="Proteomes" id="UP000007431">
    <property type="component" value="Unassembled WGS sequence"/>
</dbReference>
<dbReference type="KEGG" id="scm:SCHCO_02631069"/>
<keyword evidence="2" id="KW-0812">Transmembrane</keyword>